<organism evidence="6 7">
    <name type="scientific">Nocardioides perillae</name>
    <dbReference type="NCBI Taxonomy" id="1119534"/>
    <lineage>
        <taxon>Bacteria</taxon>
        <taxon>Bacillati</taxon>
        <taxon>Actinomycetota</taxon>
        <taxon>Actinomycetes</taxon>
        <taxon>Propionibacteriales</taxon>
        <taxon>Nocardioidaceae</taxon>
        <taxon>Nocardioides</taxon>
    </lineage>
</organism>
<evidence type="ECO:0000256" key="3">
    <source>
        <dbReference type="SAM" id="MobiDB-lite"/>
    </source>
</evidence>
<evidence type="ECO:0000313" key="7">
    <source>
        <dbReference type="Proteomes" id="UP000544110"/>
    </source>
</evidence>
<dbReference type="GO" id="GO:0003677">
    <property type="term" value="F:DNA binding"/>
    <property type="evidence" value="ECO:0007669"/>
    <property type="project" value="UniProtKB-KW"/>
</dbReference>
<dbReference type="Pfam" id="PF13408">
    <property type="entry name" value="Zn_ribbon_recom"/>
    <property type="match status" value="1"/>
</dbReference>
<sequence length="516" mass="56973">MDGQVRRVALYARLSVSTEESVSIDRQFEAGRQYARSRGWEIVDEKKDEGVSATKHRPEDRPGWRSLLDSPQPIDAVIVWKVDRLARNVLDFLHADEMLRGRGAGLVAVEDPIDMTDPQGRAFATMMAVFAEMEAAAISARVRASRAALMKAGRRTGGRPPFGWRNRNASPEPGYVLEKDPDRVEVVEVLVDRALAGASLYSLTKWLTETGVPTRPRRPAGGGLEADQQHANWHDASVEAILRSPVLAGMTPVRGDVLRGDDGLPVVDTDVAIISVEERRQLLAMLDRAKQPGSRPRAGRDVALLYGIVRCASCGGLMYRATAASKYHQYRCQQKGCPRPVGINRPSLEQHVVDVVLAERGEERGVTVTVASAGPDRTLLENIQAEIRLTLDLMQEDGADLASLTERLRAQKQARADAEAGVKTEPTYRVSSSTLREDWARAGDTEARRQLLLGQVEAVRISHTERRGRGLDASRVEVVWREMSEDLRARRDEQLAALARIGFRPGRGPRSPSKTP</sequence>
<evidence type="ECO:0000259" key="4">
    <source>
        <dbReference type="PROSITE" id="PS51736"/>
    </source>
</evidence>
<dbReference type="InterPro" id="IPR025827">
    <property type="entry name" value="Zn_ribbon_recom_dom"/>
</dbReference>
<dbReference type="PROSITE" id="PS51736">
    <property type="entry name" value="RECOMBINASES_3"/>
    <property type="match status" value="1"/>
</dbReference>
<dbReference type="Proteomes" id="UP000544110">
    <property type="component" value="Unassembled WGS sequence"/>
</dbReference>
<evidence type="ECO:0000256" key="2">
    <source>
        <dbReference type="ARBA" id="ARBA00023172"/>
    </source>
</evidence>
<keyword evidence="1" id="KW-0238">DNA-binding</keyword>
<dbReference type="SMART" id="SM00857">
    <property type="entry name" value="Resolvase"/>
    <property type="match status" value="1"/>
</dbReference>
<gene>
    <name evidence="6" type="ORF">BJ989_003115</name>
</gene>
<dbReference type="RefSeq" id="WP_179519003.1">
    <property type="nucleotide sequence ID" value="NZ_JACCAC010000001.1"/>
</dbReference>
<dbReference type="AlphaFoldDB" id="A0A7Y9RUD8"/>
<dbReference type="PANTHER" id="PTHR30461">
    <property type="entry name" value="DNA-INVERTASE FROM LAMBDOID PROPHAGE"/>
    <property type="match status" value="1"/>
</dbReference>
<reference evidence="6 7" key="1">
    <citation type="submission" date="2020-07" db="EMBL/GenBank/DDBJ databases">
        <title>Sequencing the genomes of 1000 actinobacteria strains.</title>
        <authorList>
            <person name="Klenk H.-P."/>
        </authorList>
    </citation>
    <scope>NUCLEOTIDE SEQUENCE [LARGE SCALE GENOMIC DNA]</scope>
    <source>
        <strain evidence="6 7">DSM 24552</strain>
    </source>
</reference>
<evidence type="ECO:0000256" key="1">
    <source>
        <dbReference type="ARBA" id="ARBA00023125"/>
    </source>
</evidence>
<evidence type="ECO:0000313" key="6">
    <source>
        <dbReference type="EMBL" id="NYG56811.1"/>
    </source>
</evidence>
<dbReference type="InterPro" id="IPR038109">
    <property type="entry name" value="DNA_bind_recomb_sf"/>
</dbReference>
<dbReference type="SUPFAM" id="SSF53041">
    <property type="entry name" value="Resolvase-like"/>
    <property type="match status" value="1"/>
</dbReference>
<dbReference type="InterPro" id="IPR050639">
    <property type="entry name" value="SSR_resolvase"/>
</dbReference>
<dbReference type="Gene3D" id="3.40.50.1390">
    <property type="entry name" value="Resolvase, N-terminal catalytic domain"/>
    <property type="match status" value="1"/>
</dbReference>
<keyword evidence="2" id="KW-0233">DNA recombination</keyword>
<feature type="region of interest" description="Disordered" evidence="3">
    <location>
        <begin position="47"/>
        <end position="66"/>
    </location>
</feature>
<dbReference type="PANTHER" id="PTHR30461:SF2">
    <property type="entry name" value="SERINE RECOMBINASE PINE-RELATED"/>
    <property type="match status" value="1"/>
</dbReference>
<dbReference type="EMBL" id="JACCAC010000001">
    <property type="protein sequence ID" value="NYG56811.1"/>
    <property type="molecule type" value="Genomic_DNA"/>
</dbReference>
<feature type="domain" description="Recombinase" evidence="5">
    <location>
        <begin position="161"/>
        <end position="292"/>
    </location>
</feature>
<dbReference type="Gene3D" id="3.90.1750.20">
    <property type="entry name" value="Putative Large Serine Recombinase, Chain B, Domain 2"/>
    <property type="match status" value="1"/>
</dbReference>
<dbReference type="Pfam" id="PF00239">
    <property type="entry name" value="Resolvase"/>
    <property type="match status" value="1"/>
</dbReference>
<proteinExistence type="predicted"/>
<evidence type="ECO:0000259" key="5">
    <source>
        <dbReference type="PROSITE" id="PS51737"/>
    </source>
</evidence>
<dbReference type="Pfam" id="PF07508">
    <property type="entry name" value="Recombinase"/>
    <property type="match status" value="1"/>
</dbReference>
<dbReference type="PROSITE" id="PS51737">
    <property type="entry name" value="RECOMBINASE_DNA_BIND"/>
    <property type="match status" value="1"/>
</dbReference>
<name>A0A7Y9RUD8_9ACTN</name>
<keyword evidence="7" id="KW-1185">Reference proteome</keyword>
<dbReference type="InterPro" id="IPR006119">
    <property type="entry name" value="Resolv_N"/>
</dbReference>
<dbReference type="CDD" id="cd00338">
    <property type="entry name" value="Ser_Recombinase"/>
    <property type="match status" value="1"/>
</dbReference>
<comment type="caution">
    <text evidence="6">The sequence shown here is derived from an EMBL/GenBank/DDBJ whole genome shotgun (WGS) entry which is preliminary data.</text>
</comment>
<feature type="domain" description="Resolvase/invertase-type recombinase catalytic" evidence="4">
    <location>
        <begin position="7"/>
        <end position="153"/>
    </location>
</feature>
<protein>
    <submittedName>
        <fullName evidence="6">DNA invertase Pin-like site-specific DNA recombinase</fullName>
    </submittedName>
</protein>
<accession>A0A7Y9RUD8</accession>
<dbReference type="InterPro" id="IPR011109">
    <property type="entry name" value="DNA_bind_recombinase_dom"/>
</dbReference>
<dbReference type="InterPro" id="IPR036162">
    <property type="entry name" value="Resolvase-like_N_sf"/>
</dbReference>
<feature type="compositionally biased region" description="Basic and acidic residues" evidence="3">
    <location>
        <begin position="47"/>
        <end position="63"/>
    </location>
</feature>
<dbReference type="GO" id="GO:0000150">
    <property type="term" value="F:DNA strand exchange activity"/>
    <property type="evidence" value="ECO:0007669"/>
    <property type="project" value="InterPro"/>
</dbReference>